<dbReference type="InterPro" id="IPR003165">
    <property type="entry name" value="Piwi"/>
</dbReference>
<evidence type="ECO:0000313" key="3">
    <source>
        <dbReference type="Proteomes" id="UP000694554"/>
    </source>
</evidence>
<proteinExistence type="predicted"/>
<organism evidence="2 3">
    <name type="scientific">Phocoena sinus</name>
    <name type="common">Vaquita</name>
    <dbReference type="NCBI Taxonomy" id="42100"/>
    <lineage>
        <taxon>Eukaryota</taxon>
        <taxon>Metazoa</taxon>
        <taxon>Chordata</taxon>
        <taxon>Craniata</taxon>
        <taxon>Vertebrata</taxon>
        <taxon>Euteleostomi</taxon>
        <taxon>Mammalia</taxon>
        <taxon>Eutheria</taxon>
        <taxon>Laurasiatheria</taxon>
        <taxon>Artiodactyla</taxon>
        <taxon>Whippomorpha</taxon>
        <taxon>Cetacea</taxon>
        <taxon>Odontoceti</taxon>
        <taxon>Phocoenidae</taxon>
        <taxon>Phocoena</taxon>
    </lineage>
</organism>
<name>A0A8C9CGK9_PHOSS</name>
<feature type="domain" description="Piwi" evidence="1">
    <location>
        <begin position="68"/>
        <end position="181"/>
    </location>
</feature>
<sequence>MAMNRNLLLYFLNQALGSKTVKLGCVESYHLQTPFNGSYVWAVFDTLNASEITQSKQSDTDHNLLSVRLTFIVVKKQIIIRFFIEKDEGRLDNPSPGIVIDLEVTRTEWYAFFIVSQSVEEGTGTGTPTHYDVIHDTLYLSPDAVQSLTYKLCHMYYTFSVIPAPCHYNHKLAYLVGQSLHQEPHGSLSKHLFYL</sequence>
<dbReference type="SUPFAM" id="SSF53098">
    <property type="entry name" value="Ribonuclease H-like"/>
    <property type="match status" value="1"/>
</dbReference>
<evidence type="ECO:0000259" key="1">
    <source>
        <dbReference type="PROSITE" id="PS50822"/>
    </source>
</evidence>
<dbReference type="PANTHER" id="PTHR22891">
    <property type="entry name" value="EUKARYOTIC TRANSLATION INITIATION FACTOR 2C"/>
    <property type="match status" value="1"/>
</dbReference>
<dbReference type="GO" id="GO:0003676">
    <property type="term" value="F:nucleic acid binding"/>
    <property type="evidence" value="ECO:0007669"/>
    <property type="project" value="InterPro"/>
</dbReference>
<reference evidence="2" key="1">
    <citation type="submission" date="2019-08" db="EMBL/GenBank/DDBJ databases">
        <title>Phocoena sinus (Vaquita) genome, mPhoSin1, primary haplotype.</title>
        <authorList>
            <person name="Morin P."/>
            <person name="Mountcastle J."/>
            <person name="Fungtammasan C."/>
            <person name="Rhie A."/>
            <person name="Rojas-Bracho L."/>
            <person name="Smith C.R."/>
            <person name="Taylor B.L."/>
            <person name="Gulland F.M.D."/>
            <person name="Musser W."/>
            <person name="Houck M."/>
            <person name="Haase B."/>
            <person name="Paez S."/>
            <person name="Howe K."/>
            <person name="Torrance J."/>
            <person name="Formenti G."/>
            <person name="Phillippy A."/>
            <person name="Ryder O."/>
            <person name="Jarvis E.D."/>
            <person name="Fedrigo O."/>
        </authorList>
    </citation>
    <scope>NUCLEOTIDE SEQUENCE [LARGE SCALE GENOMIC DNA]</scope>
</reference>
<evidence type="ECO:0000313" key="2">
    <source>
        <dbReference type="Ensembl" id="ENSPSNP00000020941.1"/>
    </source>
</evidence>
<reference evidence="2" key="3">
    <citation type="submission" date="2025-09" db="UniProtKB">
        <authorList>
            <consortium name="Ensembl"/>
        </authorList>
    </citation>
    <scope>IDENTIFICATION</scope>
</reference>
<dbReference type="SMART" id="SM00950">
    <property type="entry name" value="Piwi"/>
    <property type="match status" value="1"/>
</dbReference>
<dbReference type="Pfam" id="PF02171">
    <property type="entry name" value="Piwi"/>
    <property type="match status" value="1"/>
</dbReference>
<dbReference type="InterPro" id="IPR012337">
    <property type="entry name" value="RNaseH-like_sf"/>
</dbReference>
<dbReference type="AlphaFoldDB" id="A0A8C9CGK9"/>
<dbReference type="PROSITE" id="PS50822">
    <property type="entry name" value="PIWI"/>
    <property type="match status" value="1"/>
</dbReference>
<dbReference type="Gene3D" id="3.30.420.10">
    <property type="entry name" value="Ribonuclease H-like superfamily/Ribonuclease H"/>
    <property type="match status" value="1"/>
</dbReference>
<accession>A0A8C9CGK9</accession>
<keyword evidence="3" id="KW-1185">Reference proteome</keyword>
<dbReference type="Ensembl" id="ENSPSNT00000023584.1">
    <property type="protein sequence ID" value="ENSPSNP00000020941.1"/>
    <property type="gene ID" value="ENSPSNG00000015369.1"/>
</dbReference>
<dbReference type="Proteomes" id="UP000694554">
    <property type="component" value="Chromosome 14"/>
</dbReference>
<dbReference type="GeneTree" id="ENSGT00950000183200"/>
<protein>
    <recommendedName>
        <fullName evidence="1">Piwi domain-containing protein</fullName>
    </recommendedName>
</protein>
<dbReference type="InterPro" id="IPR036397">
    <property type="entry name" value="RNaseH_sf"/>
</dbReference>
<reference evidence="2" key="2">
    <citation type="submission" date="2025-08" db="UniProtKB">
        <authorList>
            <consortium name="Ensembl"/>
        </authorList>
    </citation>
    <scope>IDENTIFICATION</scope>
</reference>